<feature type="domain" description="Condensation" evidence="1">
    <location>
        <begin position="105"/>
        <end position="260"/>
    </location>
</feature>
<dbReference type="PANTHER" id="PTHR45527:SF1">
    <property type="entry name" value="FATTY ACID SYNTHASE"/>
    <property type="match status" value="1"/>
</dbReference>
<gene>
    <name evidence="2" type="ORF">HNR71_006772</name>
    <name evidence="3" type="ORF">HPO96_24745</name>
</gene>
<dbReference type="RefSeq" id="WP_171676488.1">
    <property type="nucleotide sequence ID" value="NZ_BAAAGT010000014.1"/>
</dbReference>
<dbReference type="EMBL" id="JABJRC010000006">
    <property type="protein sequence ID" value="NOL43457.1"/>
    <property type="molecule type" value="Genomic_DNA"/>
</dbReference>
<dbReference type="PANTHER" id="PTHR45527">
    <property type="entry name" value="NONRIBOSOMAL PEPTIDE SYNTHETASE"/>
    <property type="match status" value="1"/>
</dbReference>
<dbReference type="Gene3D" id="3.30.559.10">
    <property type="entry name" value="Chloramphenicol acetyltransferase-like domain"/>
    <property type="match status" value="1"/>
</dbReference>
<dbReference type="SUPFAM" id="SSF52777">
    <property type="entry name" value="CoA-dependent acyltransferases"/>
    <property type="match status" value="2"/>
</dbReference>
<dbReference type="Pfam" id="PF00668">
    <property type="entry name" value="Condensation"/>
    <property type="match status" value="1"/>
</dbReference>
<evidence type="ECO:0000313" key="4">
    <source>
        <dbReference type="Proteomes" id="UP000534306"/>
    </source>
</evidence>
<evidence type="ECO:0000313" key="3">
    <source>
        <dbReference type="EMBL" id="NOL43457.1"/>
    </source>
</evidence>
<sequence length="384" mass="41776">MTVPTSLWQTFALHLDAMRPGFVLGPWFTMNAVLEFDRPLDHSALAAAFTELQRRHDVLRTEIVAGPAQYLHPLPTAELEVVDSVELHAEVPVAAPVRLRVADRRLALHLHHLVSDPVTLWTALDELALLYSAQLSGVDVPPPAAQYADYTRNEAELVERQHGAASEWWQNRITDAKACPQPSTTGGADFAYRGELLNADELTSVEQRSQSCRSTPLVTLLAGLAAGMAPYVGPGDALVLNTLLSKRDRPQWQRVLGPCIIPSVLAVPLPTGSLAADVPTIREAVLGCVKYARFPILEVPAPARTPFFEYVPQQWPSGYDFGPSRGTVHAVAGPKDTGLADALAIRLRPSADQVLTGHFSGDGTDWNQPLVAELFAGMRQYLLA</sequence>
<dbReference type="InterPro" id="IPR023213">
    <property type="entry name" value="CAT-like_dom_sf"/>
</dbReference>
<accession>A0A7Y4P0S3</accession>
<dbReference type="GO" id="GO:0043041">
    <property type="term" value="P:amino acid activation for nonribosomal peptide biosynthetic process"/>
    <property type="evidence" value="ECO:0007669"/>
    <property type="project" value="TreeGrafter"/>
</dbReference>
<dbReference type="GO" id="GO:0005737">
    <property type="term" value="C:cytoplasm"/>
    <property type="evidence" value="ECO:0007669"/>
    <property type="project" value="TreeGrafter"/>
</dbReference>
<reference evidence="3 4" key="1">
    <citation type="submission" date="2020-05" db="EMBL/GenBank/DDBJ databases">
        <title>Genome sequence of Kribbella sandramycini ATCC 39419.</title>
        <authorList>
            <person name="Maclea K.S."/>
            <person name="Fair J.L."/>
        </authorList>
    </citation>
    <scope>NUCLEOTIDE SEQUENCE [LARGE SCALE GENOMIC DNA]</scope>
    <source>
        <strain evidence="3 4">ATCC 39419</strain>
    </source>
</reference>
<dbReference type="Proteomes" id="UP000534306">
    <property type="component" value="Unassembled WGS sequence"/>
</dbReference>
<dbReference type="GO" id="GO:0003824">
    <property type="term" value="F:catalytic activity"/>
    <property type="evidence" value="ECO:0007669"/>
    <property type="project" value="InterPro"/>
</dbReference>
<reference evidence="2 5" key="2">
    <citation type="submission" date="2020-08" db="EMBL/GenBank/DDBJ databases">
        <title>Sequencing the genomes of 1000 actinobacteria strains.</title>
        <authorList>
            <person name="Klenk H.-P."/>
        </authorList>
    </citation>
    <scope>NUCLEOTIDE SEQUENCE [LARGE SCALE GENOMIC DNA]</scope>
    <source>
        <strain evidence="2 5">DSM 15626</strain>
    </source>
</reference>
<name>A0A7Y4P0S3_9ACTN</name>
<dbReference type="Proteomes" id="UP000553957">
    <property type="component" value="Unassembled WGS sequence"/>
</dbReference>
<proteinExistence type="predicted"/>
<dbReference type="GO" id="GO:0044550">
    <property type="term" value="P:secondary metabolite biosynthetic process"/>
    <property type="evidence" value="ECO:0007669"/>
    <property type="project" value="TreeGrafter"/>
</dbReference>
<keyword evidence="4" id="KW-1185">Reference proteome</keyword>
<evidence type="ECO:0000313" key="2">
    <source>
        <dbReference type="EMBL" id="MBB6571135.1"/>
    </source>
</evidence>
<evidence type="ECO:0000313" key="5">
    <source>
        <dbReference type="Proteomes" id="UP000553957"/>
    </source>
</evidence>
<dbReference type="InterPro" id="IPR001242">
    <property type="entry name" value="Condensation_dom"/>
</dbReference>
<evidence type="ECO:0000259" key="1">
    <source>
        <dbReference type="Pfam" id="PF00668"/>
    </source>
</evidence>
<dbReference type="GO" id="GO:0031177">
    <property type="term" value="F:phosphopantetheine binding"/>
    <property type="evidence" value="ECO:0007669"/>
    <property type="project" value="TreeGrafter"/>
</dbReference>
<dbReference type="AlphaFoldDB" id="A0A7Y4P0S3"/>
<protein>
    <recommendedName>
        <fullName evidence="1">Condensation domain-containing protein</fullName>
    </recommendedName>
</protein>
<dbReference type="Gene3D" id="3.30.559.30">
    <property type="entry name" value="Nonribosomal peptide synthetase, condensation domain"/>
    <property type="match status" value="1"/>
</dbReference>
<organism evidence="3 4">
    <name type="scientific">Kribbella sandramycini</name>
    <dbReference type="NCBI Taxonomy" id="60450"/>
    <lineage>
        <taxon>Bacteria</taxon>
        <taxon>Bacillati</taxon>
        <taxon>Actinomycetota</taxon>
        <taxon>Actinomycetes</taxon>
        <taxon>Propionibacteriales</taxon>
        <taxon>Kribbellaceae</taxon>
        <taxon>Kribbella</taxon>
    </lineage>
</organism>
<dbReference type="GO" id="GO:0008610">
    <property type="term" value="P:lipid biosynthetic process"/>
    <property type="evidence" value="ECO:0007669"/>
    <property type="project" value="UniProtKB-ARBA"/>
</dbReference>
<comment type="caution">
    <text evidence="3">The sequence shown here is derived from an EMBL/GenBank/DDBJ whole genome shotgun (WGS) entry which is preliminary data.</text>
</comment>
<dbReference type="EMBL" id="JACHKF010000001">
    <property type="protein sequence ID" value="MBB6571135.1"/>
    <property type="molecule type" value="Genomic_DNA"/>
</dbReference>